<reference evidence="2" key="1">
    <citation type="submission" date="2021-10" db="EMBL/GenBank/DDBJ databases">
        <title>Tropical sea cucumber genome reveals ecological adaptation and Cuvierian tubules defense mechanism.</title>
        <authorList>
            <person name="Chen T."/>
        </authorList>
    </citation>
    <scope>NUCLEOTIDE SEQUENCE</scope>
    <source>
        <strain evidence="2">Nanhai2018</strain>
        <tissue evidence="2">Muscle</tissue>
    </source>
</reference>
<protein>
    <submittedName>
        <fullName evidence="2">Uncharacterized protein</fullName>
    </submittedName>
</protein>
<evidence type="ECO:0000313" key="3">
    <source>
        <dbReference type="Proteomes" id="UP001152320"/>
    </source>
</evidence>
<accession>A0A9Q0YHF2</accession>
<evidence type="ECO:0000313" key="2">
    <source>
        <dbReference type="EMBL" id="KAJ8020564.1"/>
    </source>
</evidence>
<comment type="caution">
    <text evidence="2">The sequence shown here is derived from an EMBL/GenBank/DDBJ whole genome shotgun (WGS) entry which is preliminary data.</text>
</comment>
<gene>
    <name evidence="2" type="ORF">HOLleu_40189</name>
</gene>
<keyword evidence="3" id="KW-1185">Reference proteome</keyword>
<dbReference type="EMBL" id="JAIZAY010000022">
    <property type="protein sequence ID" value="KAJ8020564.1"/>
    <property type="molecule type" value="Genomic_DNA"/>
</dbReference>
<organism evidence="2 3">
    <name type="scientific">Holothuria leucospilota</name>
    <name type="common">Black long sea cucumber</name>
    <name type="synonym">Mertensiothuria leucospilota</name>
    <dbReference type="NCBI Taxonomy" id="206669"/>
    <lineage>
        <taxon>Eukaryota</taxon>
        <taxon>Metazoa</taxon>
        <taxon>Echinodermata</taxon>
        <taxon>Eleutherozoa</taxon>
        <taxon>Echinozoa</taxon>
        <taxon>Holothuroidea</taxon>
        <taxon>Aspidochirotacea</taxon>
        <taxon>Aspidochirotida</taxon>
        <taxon>Holothuriidae</taxon>
        <taxon>Holothuria</taxon>
    </lineage>
</organism>
<feature type="signal peptide" evidence="1">
    <location>
        <begin position="1"/>
        <end position="27"/>
    </location>
</feature>
<name>A0A9Q0YHF2_HOLLE</name>
<sequence length="53" mass="5627">MAGSMIQIISVILLLVILAFALSYGAGEDVNISLCCTRERCAESTKNCLCCQG</sequence>
<dbReference type="AlphaFoldDB" id="A0A9Q0YHF2"/>
<proteinExistence type="predicted"/>
<keyword evidence="1" id="KW-0732">Signal</keyword>
<evidence type="ECO:0000256" key="1">
    <source>
        <dbReference type="SAM" id="SignalP"/>
    </source>
</evidence>
<dbReference type="Proteomes" id="UP001152320">
    <property type="component" value="Chromosome 22"/>
</dbReference>
<feature type="chain" id="PRO_5040431954" evidence="1">
    <location>
        <begin position="28"/>
        <end position="53"/>
    </location>
</feature>